<name>A0ABT1X4P3_9PROT</name>
<dbReference type="RefSeq" id="WP_257716716.1">
    <property type="nucleotide sequence ID" value="NZ_JANJOU010000009.1"/>
</dbReference>
<keyword evidence="2" id="KW-0472">Membrane</keyword>
<evidence type="ECO:0000256" key="1">
    <source>
        <dbReference type="SAM" id="MobiDB-lite"/>
    </source>
</evidence>
<comment type="caution">
    <text evidence="3">The sequence shown here is derived from an EMBL/GenBank/DDBJ whole genome shotgun (WGS) entry which is preliminary data.</text>
</comment>
<feature type="region of interest" description="Disordered" evidence="1">
    <location>
        <begin position="142"/>
        <end position="176"/>
    </location>
</feature>
<keyword evidence="2" id="KW-1133">Transmembrane helix</keyword>
<feature type="compositionally biased region" description="Low complexity" evidence="1">
    <location>
        <begin position="142"/>
        <end position="164"/>
    </location>
</feature>
<proteinExistence type="predicted"/>
<dbReference type="EMBL" id="JANJOU010000009">
    <property type="protein sequence ID" value="MCR0983052.1"/>
    <property type="molecule type" value="Genomic_DNA"/>
</dbReference>
<organism evidence="3 4">
    <name type="scientific">Roseomonas populi</name>
    <dbReference type="NCBI Taxonomy" id="3121582"/>
    <lineage>
        <taxon>Bacteria</taxon>
        <taxon>Pseudomonadati</taxon>
        <taxon>Pseudomonadota</taxon>
        <taxon>Alphaproteobacteria</taxon>
        <taxon>Acetobacterales</taxon>
        <taxon>Roseomonadaceae</taxon>
        <taxon>Roseomonas</taxon>
    </lineage>
</organism>
<evidence type="ECO:0008006" key="5">
    <source>
        <dbReference type="Google" id="ProtNLM"/>
    </source>
</evidence>
<protein>
    <recommendedName>
        <fullName evidence="5">DUF2066 domain-containing protein</fullName>
    </recommendedName>
</protein>
<evidence type="ECO:0000256" key="2">
    <source>
        <dbReference type="SAM" id="Phobius"/>
    </source>
</evidence>
<keyword evidence="2" id="KW-0812">Transmembrane</keyword>
<evidence type="ECO:0000313" key="3">
    <source>
        <dbReference type="EMBL" id="MCR0983052.1"/>
    </source>
</evidence>
<sequence>MQGSDGRGTHHFRGEGTIRYGRGAGLRRAIRRAALVLALMGGQAAASVAISTAALAQDDPAVQRGVPAEATAANAVLAKERAIANAQRIAYQRYAAAIGRDPNASQSTIESLVTSMVVEQERSTLNGYSGRYTIRFRGAASSSSGASASAGTGSAPSAGRASSSDNAAYVPPSGPPLNPMTALLDARTSFRSLEEWLALRGRLLAQPSVGSVEILAISTEGARLRIGLRSPPGVAAQELAAGGIALVPAQPPVAGVPGPAPGSDWRVGFAGGA</sequence>
<dbReference type="Proteomes" id="UP001524642">
    <property type="component" value="Unassembled WGS sequence"/>
</dbReference>
<feature type="transmembrane region" description="Helical" evidence="2">
    <location>
        <begin position="34"/>
        <end position="56"/>
    </location>
</feature>
<evidence type="ECO:0000313" key="4">
    <source>
        <dbReference type="Proteomes" id="UP001524642"/>
    </source>
</evidence>
<keyword evidence="4" id="KW-1185">Reference proteome</keyword>
<accession>A0ABT1X4P3</accession>
<reference evidence="3 4" key="1">
    <citation type="submission" date="2022-06" db="EMBL/GenBank/DDBJ databases">
        <title>Roseomonas CN29.</title>
        <authorList>
            <person name="Cheng Y."/>
            <person name="He X."/>
        </authorList>
    </citation>
    <scope>NUCLEOTIDE SEQUENCE [LARGE SCALE GENOMIC DNA]</scope>
    <source>
        <strain evidence="3 4">CN29</strain>
    </source>
</reference>
<gene>
    <name evidence="3" type="ORF">NRP21_13430</name>
</gene>